<evidence type="ECO:0000313" key="3">
    <source>
        <dbReference type="Proteomes" id="UP000730161"/>
    </source>
</evidence>
<dbReference type="EMBL" id="JWHL01000018">
    <property type="protein sequence ID" value="MBR1369711.1"/>
    <property type="molecule type" value="Genomic_DNA"/>
</dbReference>
<dbReference type="RefSeq" id="WP_211531457.1">
    <property type="nucleotide sequence ID" value="NZ_JWHL01000018.1"/>
</dbReference>
<comment type="caution">
    <text evidence="2">The sequence shown here is derived from an EMBL/GenBank/DDBJ whole genome shotgun (WGS) entry which is preliminary data.</text>
</comment>
<dbReference type="Gene3D" id="3.40.50.1820">
    <property type="entry name" value="alpha/beta hydrolase"/>
    <property type="match status" value="1"/>
</dbReference>
<gene>
    <name evidence="2" type="ORF">RJ53_09585</name>
</gene>
<dbReference type="Pfam" id="PF00561">
    <property type="entry name" value="Abhydrolase_1"/>
    <property type="match status" value="1"/>
</dbReference>
<name>A0A8J7W8J7_9EURY</name>
<feature type="domain" description="AB hydrolase-1" evidence="1">
    <location>
        <begin position="22"/>
        <end position="248"/>
    </location>
</feature>
<protein>
    <recommendedName>
        <fullName evidence="1">AB hydrolase-1 domain-containing protein</fullName>
    </recommendedName>
</protein>
<evidence type="ECO:0000313" key="2">
    <source>
        <dbReference type="EMBL" id="MBR1369711.1"/>
    </source>
</evidence>
<dbReference type="InterPro" id="IPR050471">
    <property type="entry name" value="AB_hydrolase"/>
</dbReference>
<proteinExistence type="predicted"/>
<dbReference type="Proteomes" id="UP000730161">
    <property type="component" value="Unassembled WGS sequence"/>
</dbReference>
<organism evidence="2 3">
    <name type="scientific">Methanocalculus chunghsingensis</name>
    <dbReference type="NCBI Taxonomy" id="156457"/>
    <lineage>
        <taxon>Archaea</taxon>
        <taxon>Methanobacteriati</taxon>
        <taxon>Methanobacteriota</taxon>
        <taxon>Stenosarchaea group</taxon>
        <taxon>Methanomicrobia</taxon>
        <taxon>Methanomicrobiales</taxon>
        <taxon>Methanocalculaceae</taxon>
        <taxon>Methanocalculus</taxon>
    </lineage>
</organism>
<accession>A0A8J7W8J7</accession>
<dbReference type="PANTHER" id="PTHR43433:SF5">
    <property type="entry name" value="AB HYDROLASE-1 DOMAIN-CONTAINING PROTEIN"/>
    <property type="match status" value="1"/>
</dbReference>
<dbReference type="AlphaFoldDB" id="A0A8J7W8J7"/>
<dbReference type="PRINTS" id="PR00111">
    <property type="entry name" value="ABHYDROLASE"/>
</dbReference>
<evidence type="ECO:0000259" key="1">
    <source>
        <dbReference type="Pfam" id="PF00561"/>
    </source>
</evidence>
<dbReference type="SUPFAM" id="SSF53474">
    <property type="entry name" value="alpha/beta-Hydrolases"/>
    <property type="match status" value="1"/>
</dbReference>
<dbReference type="PANTHER" id="PTHR43433">
    <property type="entry name" value="HYDROLASE, ALPHA/BETA FOLD FAMILY PROTEIN"/>
    <property type="match status" value="1"/>
</dbReference>
<reference evidence="2" key="1">
    <citation type="submission" date="2014-12" db="EMBL/GenBank/DDBJ databases">
        <authorList>
            <person name="Huang H.-H."/>
            <person name="Chen S.-C."/>
            <person name="Lai M.-C."/>
        </authorList>
    </citation>
    <scope>NUCLEOTIDE SEQUENCE</scope>
    <source>
        <strain evidence="2">K1F9705b</strain>
    </source>
</reference>
<sequence>MHHLLTRDGILLPYTLHGGGHPLIFVSAYGMTAAEWPKKMLSPLADRYRLVLYNHRGISGETNPDVPFSIPQAAEDLHDLIAGIGETTATIIGYSMGGMIALEHVIRYPDEVDRLILLSTCCGGVEAVPSEEWVREEMAGQPVSIEAYLDRAGRLLLTESFRRMHPDPSSWFPDVGEPVDAAVVREQFDALQRWRGVYPRLKEVQAKALVISGDRDLVTPPDNAGILAMAIPDAGAIIMEDGGHGVIFQYPEEVAGIITEFLHLDHHSMGR</sequence>
<dbReference type="InterPro" id="IPR000073">
    <property type="entry name" value="AB_hydrolase_1"/>
</dbReference>
<keyword evidence="3" id="KW-1185">Reference proteome</keyword>
<dbReference type="OrthoDB" id="7531at2157"/>
<dbReference type="InterPro" id="IPR029058">
    <property type="entry name" value="AB_hydrolase_fold"/>
</dbReference>